<dbReference type="Proteomes" id="UP000242791">
    <property type="component" value="Unassembled WGS sequence"/>
</dbReference>
<dbReference type="EMBL" id="LGTZ01000460">
    <property type="protein sequence ID" value="OJD24938.1"/>
    <property type="molecule type" value="Genomic_DNA"/>
</dbReference>
<dbReference type="AlphaFoldDB" id="A0A1J9QA46"/>
<evidence type="ECO:0000313" key="3">
    <source>
        <dbReference type="Proteomes" id="UP000242791"/>
    </source>
</evidence>
<dbReference type="OrthoDB" id="4171084at2759"/>
<reference evidence="2 3" key="1">
    <citation type="submission" date="2015-08" db="EMBL/GenBank/DDBJ databases">
        <title>Emmonsia species relationships and genome sequence.</title>
        <authorList>
            <person name="Cuomo C.A."/>
            <person name="Schwartz I.S."/>
            <person name="Kenyon C."/>
            <person name="De Hoog G.S."/>
            <person name="Govender N.P."/>
            <person name="Botha A."/>
            <person name="Moreno L."/>
            <person name="De Vries M."/>
            <person name="Munoz J.F."/>
            <person name="Stielow J.B."/>
        </authorList>
    </citation>
    <scope>NUCLEOTIDE SEQUENCE [LARGE SCALE GENOMIC DNA]</scope>
    <source>
        <strain evidence="2 3">EI222</strain>
    </source>
</reference>
<proteinExistence type="predicted"/>
<sequence length="414" mass="46719">MAYTSKIAEVCSLEDNIDDAINVGHVTDEAARWWMAILAPDQGWKATLSQDQYLYLSPRSVTVGGSHQFKVGFPCMSLAASTPSTPPSSQQALKFFAEFCTLHGVRSQLYAALTAVIMLPIHNYYGTDAVLPFPAVSNCAKPLRVKMNTDELYKHLPYYMALSCHRNVVVSSVCGVFWEPHVACNMVSPWLHPVLVELQTQSRYIENDTWICWQWISSPRPRRFLLDWLPQSFMDTPGSGPYATTVGISRADVWRLLYLPPVVEDDLHYNTPPFTPWEPIGRKFRSTDHQLIYQPWLWLRSDAPAIEDKGLNMLSPPAVSNHSSVDFSSMDFQTSPLRDQKASMEASREAFGWVTRNGEGKPPEDVYWDKWLQEGSDDSDGETPEFSDGNDQEGSLTDIPEAGLSIQMWVNKVK</sequence>
<feature type="region of interest" description="Disordered" evidence="1">
    <location>
        <begin position="372"/>
        <end position="401"/>
    </location>
</feature>
<name>A0A1J9QA46_9EURO</name>
<organism evidence="2 3">
    <name type="scientific">Blastomyces percursus</name>
    <dbReference type="NCBI Taxonomy" id="1658174"/>
    <lineage>
        <taxon>Eukaryota</taxon>
        <taxon>Fungi</taxon>
        <taxon>Dikarya</taxon>
        <taxon>Ascomycota</taxon>
        <taxon>Pezizomycotina</taxon>
        <taxon>Eurotiomycetes</taxon>
        <taxon>Eurotiomycetidae</taxon>
        <taxon>Onygenales</taxon>
        <taxon>Ajellomycetaceae</taxon>
        <taxon>Blastomyces</taxon>
    </lineage>
</organism>
<keyword evidence="3" id="KW-1185">Reference proteome</keyword>
<accession>A0A1J9QA46</accession>
<protein>
    <submittedName>
        <fullName evidence="2">Uncharacterized protein</fullName>
    </submittedName>
</protein>
<comment type="caution">
    <text evidence="2">The sequence shown here is derived from an EMBL/GenBank/DDBJ whole genome shotgun (WGS) entry which is preliminary data.</text>
</comment>
<evidence type="ECO:0000256" key="1">
    <source>
        <dbReference type="SAM" id="MobiDB-lite"/>
    </source>
</evidence>
<evidence type="ECO:0000313" key="2">
    <source>
        <dbReference type="EMBL" id="OJD24938.1"/>
    </source>
</evidence>
<gene>
    <name evidence="2" type="ORF">ACJ73_03699</name>
</gene>
<feature type="compositionally biased region" description="Acidic residues" evidence="1">
    <location>
        <begin position="375"/>
        <end position="391"/>
    </location>
</feature>
<dbReference type="VEuPathDB" id="FungiDB:ACJ73_03699"/>